<comment type="subcellular location">
    <subcellularLocation>
        <location evidence="1">Nucleus</location>
    </subcellularLocation>
</comment>
<feature type="domain" description="C2H2-type" evidence="15">
    <location>
        <begin position="371"/>
        <end position="400"/>
    </location>
</feature>
<feature type="domain" description="C2H2-type" evidence="15">
    <location>
        <begin position="431"/>
        <end position="454"/>
    </location>
</feature>
<evidence type="ECO:0000256" key="10">
    <source>
        <dbReference type="ARBA" id="ARBA00023125"/>
    </source>
</evidence>
<feature type="domain" description="C2H2-type" evidence="15">
    <location>
        <begin position="401"/>
        <end position="430"/>
    </location>
</feature>
<evidence type="ECO:0000256" key="4">
    <source>
        <dbReference type="ARBA" id="ARBA00022723"/>
    </source>
</evidence>
<feature type="compositionally biased region" description="Low complexity" evidence="14">
    <location>
        <begin position="106"/>
        <end position="116"/>
    </location>
</feature>
<dbReference type="Bgee" id="108713909">
    <property type="expression patterns" value="Expressed in zone of skin and 17 other cell types or tissues"/>
</dbReference>
<evidence type="ECO:0000256" key="3">
    <source>
        <dbReference type="ARBA" id="ARBA00022553"/>
    </source>
</evidence>
<dbReference type="InterPro" id="IPR036236">
    <property type="entry name" value="Znf_C2H2_sf"/>
</dbReference>
<keyword evidence="13" id="KW-0539">Nucleus</keyword>
<evidence type="ECO:0000256" key="8">
    <source>
        <dbReference type="ARBA" id="ARBA00022843"/>
    </source>
</evidence>
<feature type="region of interest" description="Disordered" evidence="14">
    <location>
        <begin position="106"/>
        <end position="129"/>
    </location>
</feature>
<dbReference type="OMA" id="FACPRIK"/>
<sequence>MRQQPPSECDMALSRTLLPSISTFTAGTPSKDKALRQASAGNRWREDPSHMKRHSVPNQSRAYDGLEMDSPALLTRREPEEFNELLDFDFILSNSLIHQESMALGSSSSSSSVTASSPPPPAPLPDNMSALPSTTCNFVYQVRCPQESLGGTLMYNARDPTMPSVTFNLADINDVSPSGGFVAELMRPDLDPVFMQQQPQASLQGKFVFKTTVNMGDYGQSISVRKNNSGIDSPLSYTTHQLCQKIKQEPSSSCTAACPMDGQGQQSQGLREFQAGRVLPIRTNQSLSPEELIGRDCHSSSQTLSHTSLPIPPAYHTSANFSHFSSDQPQAQLPPTQLQYQELLTTGGCIPEESKPKRGRKSWPRKRTAAHTCEYAGCGKTYTKSSHLKAHLRTHTGEKPYHCDWEGCGWKFARSDELTRHYRKHTGHRPFQCQRCDRAFSRSDHLALHMKRHF</sequence>
<keyword evidence="6" id="KW-0863">Zinc-finger</keyword>
<evidence type="ECO:0000256" key="1">
    <source>
        <dbReference type="ARBA" id="ARBA00004123"/>
    </source>
</evidence>
<evidence type="ECO:0000256" key="9">
    <source>
        <dbReference type="ARBA" id="ARBA00023015"/>
    </source>
</evidence>
<dbReference type="PANTHER" id="PTHR23235:SF117">
    <property type="entry name" value="KRUEPPEL-LIKE FACTOR 4"/>
    <property type="match status" value="1"/>
</dbReference>
<dbReference type="FunFam" id="3.30.160.60:FF:000624">
    <property type="entry name" value="zinc finger protein 697"/>
    <property type="match status" value="1"/>
</dbReference>
<keyword evidence="8" id="KW-0832">Ubl conjugation</keyword>
<evidence type="ECO:0000256" key="13">
    <source>
        <dbReference type="ARBA" id="ARBA00023242"/>
    </source>
</evidence>
<evidence type="ECO:0000313" key="17">
    <source>
        <dbReference type="RefSeq" id="XP_018113116.1"/>
    </source>
</evidence>
<dbReference type="InterPro" id="IPR013087">
    <property type="entry name" value="Znf_C2H2_type"/>
</dbReference>
<protein>
    <submittedName>
        <fullName evidence="17">Krueppel-like factor 4 isoform X4</fullName>
    </submittedName>
</protein>
<dbReference type="PaxDb" id="8355-A0A1L8HY83"/>
<dbReference type="Proteomes" id="UP000186698">
    <property type="component" value="Chromosome 1L"/>
</dbReference>
<dbReference type="Xenbase" id="XB-GENE-17337125">
    <property type="gene designation" value="klf4.L"/>
</dbReference>
<dbReference type="GeneID" id="108713909"/>
<keyword evidence="9" id="KW-0805">Transcription regulation</keyword>
<dbReference type="STRING" id="8355.A0A1L8HY83"/>
<evidence type="ECO:0000313" key="18">
    <source>
        <dbReference type="Xenbase" id="XB-GENE-17337125"/>
    </source>
</evidence>
<evidence type="ECO:0000256" key="11">
    <source>
        <dbReference type="ARBA" id="ARBA00023159"/>
    </source>
</evidence>
<dbReference type="Pfam" id="PF00096">
    <property type="entry name" value="zf-C2H2"/>
    <property type="match status" value="3"/>
</dbReference>
<dbReference type="PROSITE" id="PS00028">
    <property type="entry name" value="ZINC_FINGER_C2H2_1"/>
    <property type="match status" value="3"/>
</dbReference>
<accession>A0A1L8HY83</accession>
<dbReference type="CTD" id="108713909"/>
<keyword evidence="3" id="KW-0597">Phosphoprotein</keyword>
<reference evidence="17" key="1">
    <citation type="submission" date="2025-08" db="UniProtKB">
        <authorList>
            <consortium name="RefSeq"/>
        </authorList>
    </citation>
    <scope>IDENTIFICATION</scope>
    <source>
        <strain evidence="17">J_2021</strain>
        <tissue evidence="17">Erythrocytes</tissue>
    </source>
</reference>
<dbReference type="SUPFAM" id="SSF57667">
    <property type="entry name" value="beta-beta-alpha zinc fingers"/>
    <property type="match status" value="2"/>
</dbReference>
<keyword evidence="7" id="KW-0862">Zinc</keyword>
<gene>
    <name evidence="17 18" type="primary">klf4.L</name>
</gene>
<dbReference type="PROSITE" id="PS50157">
    <property type="entry name" value="ZINC_FINGER_C2H2_2"/>
    <property type="match status" value="3"/>
</dbReference>
<dbReference type="GO" id="GO:0008270">
    <property type="term" value="F:zinc ion binding"/>
    <property type="evidence" value="ECO:0007669"/>
    <property type="project" value="UniProtKB-KW"/>
</dbReference>
<feature type="region of interest" description="Disordered" evidence="14">
    <location>
        <begin position="22"/>
        <end position="63"/>
    </location>
</feature>
<keyword evidence="10" id="KW-0238">DNA-binding</keyword>
<evidence type="ECO:0000256" key="7">
    <source>
        <dbReference type="ARBA" id="ARBA00022833"/>
    </source>
</evidence>
<evidence type="ECO:0000256" key="14">
    <source>
        <dbReference type="SAM" id="MobiDB-lite"/>
    </source>
</evidence>
<dbReference type="AGR" id="Xenbase:XB-GENE-17337125"/>
<dbReference type="PANTHER" id="PTHR23235">
    <property type="entry name" value="KRUEPPEL-LIKE TRANSCRIPTION FACTOR"/>
    <property type="match status" value="1"/>
</dbReference>
<dbReference type="Gene3D" id="3.30.160.60">
    <property type="entry name" value="Classic Zinc Finger"/>
    <property type="match status" value="3"/>
</dbReference>
<dbReference type="FunFam" id="3.30.160.60:FF:000237">
    <property type="entry name" value="Krueppel-like factor 2"/>
    <property type="match status" value="1"/>
</dbReference>
<dbReference type="KEGG" id="xla:108713909"/>
<dbReference type="AlphaFoldDB" id="A0A1L8HY83"/>
<evidence type="ECO:0000256" key="6">
    <source>
        <dbReference type="ARBA" id="ARBA00022771"/>
    </source>
</evidence>
<name>A0A1L8HY83_XENLA</name>
<evidence type="ECO:0000256" key="5">
    <source>
        <dbReference type="ARBA" id="ARBA00022737"/>
    </source>
</evidence>
<dbReference type="GO" id="GO:0000978">
    <property type="term" value="F:RNA polymerase II cis-regulatory region sequence-specific DNA binding"/>
    <property type="evidence" value="ECO:0007669"/>
    <property type="project" value="TreeGrafter"/>
</dbReference>
<dbReference type="FunFam" id="3.30.160.60:FF:000018">
    <property type="entry name" value="Krueppel-like factor 15"/>
    <property type="match status" value="1"/>
</dbReference>
<comment type="similarity">
    <text evidence="2">Belongs to the krueppel C2H2-type zinc-finger protein family.</text>
</comment>
<proteinExistence type="inferred from homology"/>
<keyword evidence="5" id="KW-0677">Repeat</keyword>
<dbReference type="GO" id="GO:0000981">
    <property type="term" value="F:DNA-binding transcription factor activity, RNA polymerase II-specific"/>
    <property type="evidence" value="ECO:0007669"/>
    <property type="project" value="TreeGrafter"/>
</dbReference>
<dbReference type="CDD" id="cd21582">
    <property type="entry name" value="KLF4_N"/>
    <property type="match status" value="1"/>
</dbReference>
<keyword evidence="12" id="KW-0804">Transcription</keyword>
<dbReference type="GO" id="GO:0045893">
    <property type="term" value="P:positive regulation of DNA-templated transcription"/>
    <property type="evidence" value="ECO:0007669"/>
    <property type="project" value="UniProtKB-ARBA"/>
</dbReference>
<keyword evidence="4" id="KW-0479">Metal-binding</keyword>
<keyword evidence="11" id="KW-0010">Activator</keyword>
<dbReference type="SMART" id="SM00355">
    <property type="entry name" value="ZnF_C2H2"/>
    <property type="match status" value="3"/>
</dbReference>
<evidence type="ECO:0000256" key="12">
    <source>
        <dbReference type="ARBA" id="ARBA00023163"/>
    </source>
</evidence>
<dbReference type="RefSeq" id="XP_018113116.1">
    <property type="nucleotide sequence ID" value="XM_018257627.2"/>
</dbReference>
<organism evidence="16 17">
    <name type="scientific">Xenopus laevis</name>
    <name type="common">African clawed frog</name>
    <dbReference type="NCBI Taxonomy" id="8355"/>
    <lineage>
        <taxon>Eukaryota</taxon>
        <taxon>Metazoa</taxon>
        <taxon>Chordata</taxon>
        <taxon>Craniata</taxon>
        <taxon>Vertebrata</taxon>
        <taxon>Euteleostomi</taxon>
        <taxon>Amphibia</taxon>
        <taxon>Batrachia</taxon>
        <taxon>Anura</taxon>
        <taxon>Pipoidea</taxon>
        <taxon>Pipidae</taxon>
        <taxon>Xenopodinae</taxon>
        <taxon>Xenopus</taxon>
        <taxon>Xenopus</taxon>
    </lineage>
</organism>
<dbReference type="OrthoDB" id="4748970at2759"/>
<dbReference type="GO" id="GO:0005634">
    <property type="term" value="C:nucleus"/>
    <property type="evidence" value="ECO:0007669"/>
    <property type="project" value="UniProtKB-SubCell"/>
</dbReference>
<evidence type="ECO:0000313" key="16">
    <source>
        <dbReference type="Proteomes" id="UP000186698"/>
    </source>
</evidence>
<evidence type="ECO:0000259" key="15">
    <source>
        <dbReference type="PROSITE" id="PS50157"/>
    </source>
</evidence>
<evidence type="ECO:0000256" key="2">
    <source>
        <dbReference type="ARBA" id="ARBA00006991"/>
    </source>
</evidence>
<keyword evidence="16" id="KW-1185">Reference proteome</keyword>